<gene>
    <name evidence="1" type="ORF">KSP40_PGU004268</name>
</gene>
<evidence type="ECO:0000313" key="2">
    <source>
        <dbReference type="Proteomes" id="UP001412067"/>
    </source>
</evidence>
<evidence type="ECO:0000313" key="1">
    <source>
        <dbReference type="EMBL" id="KAK8963938.1"/>
    </source>
</evidence>
<dbReference type="EMBL" id="JBBWWR010000007">
    <property type="protein sequence ID" value="KAK8963938.1"/>
    <property type="molecule type" value="Genomic_DNA"/>
</dbReference>
<reference evidence="1 2" key="1">
    <citation type="journal article" date="2022" name="Nat. Plants">
        <title>Genomes of leafy and leafless Platanthera orchids illuminate the evolution of mycoheterotrophy.</title>
        <authorList>
            <person name="Li M.H."/>
            <person name="Liu K.W."/>
            <person name="Li Z."/>
            <person name="Lu H.C."/>
            <person name="Ye Q.L."/>
            <person name="Zhang D."/>
            <person name="Wang J.Y."/>
            <person name="Li Y.F."/>
            <person name="Zhong Z.M."/>
            <person name="Liu X."/>
            <person name="Yu X."/>
            <person name="Liu D.K."/>
            <person name="Tu X.D."/>
            <person name="Liu B."/>
            <person name="Hao Y."/>
            <person name="Liao X.Y."/>
            <person name="Jiang Y.T."/>
            <person name="Sun W.H."/>
            <person name="Chen J."/>
            <person name="Chen Y.Q."/>
            <person name="Ai Y."/>
            <person name="Zhai J.W."/>
            <person name="Wu S.S."/>
            <person name="Zhou Z."/>
            <person name="Hsiao Y.Y."/>
            <person name="Wu W.L."/>
            <person name="Chen Y.Y."/>
            <person name="Lin Y.F."/>
            <person name="Hsu J.L."/>
            <person name="Li C.Y."/>
            <person name="Wang Z.W."/>
            <person name="Zhao X."/>
            <person name="Zhong W.Y."/>
            <person name="Ma X.K."/>
            <person name="Ma L."/>
            <person name="Huang J."/>
            <person name="Chen G.Z."/>
            <person name="Huang M.Z."/>
            <person name="Huang L."/>
            <person name="Peng D.H."/>
            <person name="Luo Y.B."/>
            <person name="Zou S.Q."/>
            <person name="Chen S.P."/>
            <person name="Lan S."/>
            <person name="Tsai W.C."/>
            <person name="Van de Peer Y."/>
            <person name="Liu Z.J."/>
        </authorList>
    </citation>
    <scope>NUCLEOTIDE SEQUENCE [LARGE SCALE GENOMIC DNA]</scope>
    <source>
        <strain evidence="1">Lor288</strain>
    </source>
</reference>
<dbReference type="Proteomes" id="UP001412067">
    <property type="component" value="Unassembled WGS sequence"/>
</dbReference>
<name>A0ABR2MLX2_9ASPA</name>
<accession>A0ABR2MLX2</accession>
<protein>
    <submittedName>
        <fullName evidence="1">Uncharacterized protein</fullName>
    </submittedName>
</protein>
<organism evidence="1 2">
    <name type="scientific">Platanthera guangdongensis</name>
    <dbReference type="NCBI Taxonomy" id="2320717"/>
    <lineage>
        <taxon>Eukaryota</taxon>
        <taxon>Viridiplantae</taxon>
        <taxon>Streptophyta</taxon>
        <taxon>Embryophyta</taxon>
        <taxon>Tracheophyta</taxon>
        <taxon>Spermatophyta</taxon>
        <taxon>Magnoliopsida</taxon>
        <taxon>Liliopsida</taxon>
        <taxon>Asparagales</taxon>
        <taxon>Orchidaceae</taxon>
        <taxon>Orchidoideae</taxon>
        <taxon>Orchideae</taxon>
        <taxon>Orchidinae</taxon>
        <taxon>Platanthera</taxon>
    </lineage>
</organism>
<proteinExistence type="predicted"/>
<sequence>MFRFDDTPFARIINSYRREVATYRAAVTHRAASHPRPTRYHQWVMQQTSPSTVFGQFLPRGLLVI</sequence>
<comment type="caution">
    <text evidence="1">The sequence shown here is derived from an EMBL/GenBank/DDBJ whole genome shotgun (WGS) entry which is preliminary data.</text>
</comment>
<keyword evidence="2" id="KW-1185">Reference proteome</keyword>